<feature type="region of interest" description="Disordered" evidence="1">
    <location>
        <begin position="1"/>
        <end position="25"/>
    </location>
</feature>
<proteinExistence type="predicted"/>
<evidence type="ECO:0000256" key="1">
    <source>
        <dbReference type="SAM" id="MobiDB-lite"/>
    </source>
</evidence>
<accession>A0ABN3WYV4</accession>
<feature type="compositionally biased region" description="Polar residues" evidence="1">
    <location>
        <begin position="12"/>
        <end position="22"/>
    </location>
</feature>
<name>A0ABN3WYV4_9ACTN</name>
<sequence length="123" mass="13301">MGLPDRDGALTEGSSRGATPVTQHKKEAVTALHSTVSLTDDLRAAAEHLRDLGDTEIARSDDPLTVFRNLYATLDALRDAWPALSRAAGFEDFFSQEDITFTDDIKCGLHLAADGLWSAQDAI</sequence>
<comment type="caution">
    <text evidence="2">The sequence shown here is derived from an EMBL/GenBank/DDBJ whole genome shotgun (WGS) entry which is preliminary data.</text>
</comment>
<evidence type="ECO:0000313" key="2">
    <source>
        <dbReference type="EMBL" id="GAA2929961.1"/>
    </source>
</evidence>
<evidence type="ECO:0000313" key="3">
    <source>
        <dbReference type="Proteomes" id="UP001500403"/>
    </source>
</evidence>
<gene>
    <name evidence="2" type="ORF">GCM10010446_13240</name>
</gene>
<dbReference type="EMBL" id="BAAAUD010000013">
    <property type="protein sequence ID" value="GAA2929961.1"/>
    <property type="molecule type" value="Genomic_DNA"/>
</dbReference>
<protein>
    <submittedName>
        <fullName evidence="2">Uncharacterized protein</fullName>
    </submittedName>
</protein>
<keyword evidence="3" id="KW-1185">Reference proteome</keyword>
<reference evidence="2 3" key="1">
    <citation type="journal article" date="2019" name="Int. J. Syst. Evol. Microbiol.">
        <title>The Global Catalogue of Microorganisms (GCM) 10K type strain sequencing project: providing services to taxonomists for standard genome sequencing and annotation.</title>
        <authorList>
            <consortium name="The Broad Institute Genomics Platform"/>
            <consortium name="The Broad Institute Genome Sequencing Center for Infectious Disease"/>
            <person name="Wu L."/>
            <person name="Ma J."/>
        </authorList>
    </citation>
    <scope>NUCLEOTIDE SEQUENCE [LARGE SCALE GENOMIC DNA]</scope>
    <source>
        <strain evidence="2 3">JCM 9088</strain>
    </source>
</reference>
<organism evidence="2 3">
    <name type="scientific">Streptomyces enissocaesilis</name>
    <dbReference type="NCBI Taxonomy" id="332589"/>
    <lineage>
        <taxon>Bacteria</taxon>
        <taxon>Bacillati</taxon>
        <taxon>Actinomycetota</taxon>
        <taxon>Actinomycetes</taxon>
        <taxon>Kitasatosporales</taxon>
        <taxon>Streptomycetaceae</taxon>
        <taxon>Streptomyces</taxon>
        <taxon>Streptomyces rochei group</taxon>
    </lineage>
</organism>
<dbReference type="Proteomes" id="UP001500403">
    <property type="component" value="Unassembled WGS sequence"/>
</dbReference>